<dbReference type="EMBL" id="JAGTJS010000039">
    <property type="protein sequence ID" value="KAH7230308.1"/>
    <property type="molecule type" value="Genomic_DNA"/>
</dbReference>
<evidence type="ECO:0000256" key="5">
    <source>
        <dbReference type="ARBA" id="ARBA00023242"/>
    </source>
</evidence>
<dbReference type="InterPro" id="IPR007219">
    <property type="entry name" value="XnlR_reg_dom"/>
</dbReference>
<dbReference type="OrthoDB" id="39175at2759"/>
<dbReference type="CDD" id="cd12148">
    <property type="entry name" value="fungal_TF_MHR"/>
    <property type="match status" value="1"/>
</dbReference>
<evidence type="ECO:0000256" key="1">
    <source>
        <dbReference type="ARBA" id="ARBA00004123"/>
    </source>
</evidence>
<keyword evidence="5" id="KW-0539">Nucleus</keyword>
<organism evidence="7 8">
    <name type="scientific">Fusarium solani</name>
    <name type="common">Filamentous fungus</name>
    <dbReference type="NCBI Taxonomy" id="169388"/>
    <lineage>
        <taxon>Eukaryota</taxon>
        <taxon>Fungi</taxon>
        <taxon>Dikarya</taxon>
        <taxon>Ascomycota</taxon>
        <taxon>Pezizomycotina</taxon>
        <taxon>Sordariomycetes</taxon>
        <taxon>Hypocreomycetidae</taxon>
        <taxon>Hypocreales</taxon>
        <taxon>Nectriaceae</taxon>
        <taxon>Fusarium</taxon>
        <taxon>Fusarium solani species complex</taxon>
    </lineage>
</organism>
<protein>
    <recommendedName>
        <fullName evidence="6">Xylanolytic transcriptional activator regulatory domain-containing protein</fullName>
    </recommendedName>
</protein>
<gene>
    <name evidence="7" type="ORF">B0J15DRAFT_575756</name>
</gene>
<keyword evidence="3" id="KW-0238">DNA-binding</keyword>
<dbReference type="GO" id="GO:0005634">
    <property type="term" value="C:nucleus"/>
    <property type="evidence" value="ECO:0007669"/>
    <property type="project" value="UniProtKB-SubCell"/>
</dbReference>
<proteinExistence type="predicted"/>
<feature type="non-terminal residue" evidence="7">
    <location>
        <position position="1"/>
    </location>
</feature>
<sequence>MTNEQDVSTSSLAYFSHRKLAVLSKRLGHTRVAELLRRIESIVQSKIRNPVRSIPSLDDFVKEASFVSLSPQSRSKYIESYFEEVHPIYPFLNRTTFEDKARSPQLTDLLSADNAWCALYHAVLSLGSLYHDCGSFDAFSGTAWDIFRISLSLFSRIAIFGLTYVCLPIEDVLITEAARIATSLQMIRGDAREASPDFRRTFWVIYSLESEFCFNTGRSSAIPSHDISCSIPQTSLPFFTGFNWLRFLSAYAQMISRIYERLFSVRARSLPKETRQIEATRAFEELENWKSSAPEDVRPGLPIRSHRLGKPQTVALAVQIHFYYHNVRIALSRISIIALALNDEERMRYKLTLTESARAVIDLVHLIHLEPFIVSWIQYTMPQSASFVLFDFILEHPSHPETKKNLAYMQMAASYFMRLQYATDNDAFGTIPTEFYQIAAKFVEDITSSGVSE</sequence>
<dbReference type="PANTHER" id="PTHR46910">
    <property type="entry name" value="TRANSCRIPTION FACTOR PDR1"/>
    <property type="match status" value="1"/>
</dbReference>
<dbReference type="Pfam" id="PF04082">
    <property type="entry name" value="Fungal_trans"/>
    <property type="match status" value="1"/>
</dbReference>
<dbReference type="GO" id="GO:0008270">
    <property type="term" value="F:zinc ion binding"/>
    <property type="evidence" value="ECO:0007669"/>
    <property type="project" value="InterPro"/>
</dbReference>
<comment type="caution">
    <text evidence="7">The sequence shown here is derived from an EMBL/GenBank/DDBJ whole genome shotgun (WGS) entry which is preliminary data.</text>
</comment>
<dbReference type="Proteomes" id="UP000736672">
    <property type="component" value="Unassembled WGS sequence"/>
</dbReference>
<evidence type="ECO:0000313" key="8">
    <source>
        <dbReference type="Proteomes" id="UP000736672"/>
    </source>
</evidence>
<keyword evidence="8" id="KW-1185">Reference proteome</keyword>
<dbReference type="AlphaFoldDB" id="A0A9P9JMK5"/>
<dbReference type="InterPro" id="IPR050987">
    <property type="entry name" value="AtrR-like"/>
</dbReference>
<feature type="domain" description="Xylanolytic transcriptional activator regulatory" evidence="6">
    <location>
        <begin position="170"/>
        <end position="238"/>
    </location>
</feature>
<accession>A0A9P9JMK5</accession>
<evidence type="ECO:0000256" key="4">
    <source>
        <dbReference type="ARBA" id="ARBA00023163"/>
    </source>
</evidence>
<name>A0A9P9JMK5_FUSSL</name>
<evidence type="ECO:0000256" key="3">
    <source>
        <dbReference type="ARBA" id="ARBA00023125"/>
    </source>
</evidence>
<dbReference type="PANTHER" id="PTHR46910:SF37">
    <property type="entry name" value="ZN(II)2CYS6 TRANSCRIPTION FACTOR (EUROFUNG)"/>
    <property type="match status" value="1"/>
</dbReference>
<evidence type="ECO:0000256" key="2">
    <source>
        <dbReference type="ARBA" id="ARBA00023015"/>
    </source>
</evidence>
<dbReference type="GO" id="GO:0003700">
    <property type="term" value="F:DNA-binding transcription factor activity"/>
    <property type="evidence" value="ECO:0007669"/>
    <property type="project" value="InterPro"/>
</dbReference>
<comment type="subcellular location">
    <subcellularLocation>
        <location evidence="1">Nucleus</location>
    </subcellularLocation>
</comment>
<dbReference type="GO" id="GO:0006351">
    <property type="term" value="P:DNA-templated transcription"/>
    <property type="evidence" value="ECO:0007669"/>
    <property type="project" value="InterPro"/>
</dbReference>
<evidence type="ECO:0000313" key="7">
    <source>
        <dbReference type="EMBL" id="KAH7230308.1"/>
    </source>
</evidence>
<dbReference type="GO" id="GO:0003677">
    <property type="term" value="F:DNA binding"/>
    <property type="evidence" value="ECO:0007669"/>
    <property type="project" value="UniProtKB-KW"/>
</dbReference>
<dbReference type="SMART" id="SM00906">
    <property type="entry name" value="Fungal_trans"/>
    <property type="match status" value="1"/>
</dbReference>
<reference evidence="7" key="1">
    <citation type="journal article" date="2021" name="Nat. Commun.">
        <title>Genetic determinants of endophytism in the Arabidopsis root mycobiome.</title>
        <authorList>
            <person name="Mesny F."/>
            <person name="Miyauchi S."/>
            <person name="Thiergart T."/>
            <person name="Pickel B."/>
            <person name="Atanasova L."/>
            <person name="Karlsson M."/>
            <person name="Huettel B."/>
            <person name="Barry K.W."/>
            <person name="Haridas S."/>
            <person name="Chen C."/>
            <person name="Bauer D."/>
            <person name="Andreopoulos W."/>
            <person name="Pangilinan J."/>
            <person name="LaButti K."/>
            <person name="Riley R."/>
            <person name="Lipzen A."/>
            <person name="Clum A."/>
            <person name="Drula E."/>
            <person name="Henrissat B."/>
            <person name="Kohler A."/>
            <person name="Grigoriev I.V."/>
            <person name="Martin F.M."/>
            <person name="Hacquard S."/>
        </authorList>
    </citation>
    <scope>NUCLEOTIDE SEQUENCE</scope>
    <source>
        <strain evidence="7">FSSC 5 MPI-SDFR-AT-0091</strain>
    </source>
</reference>
<evidence type="ECO:0000259" key="6">
    <source>
        <dbReference type="SMART" id="SM00906"/>
    </source>
</evidence>
<keyword evidence="2" id="KW-0805">Transcription regulation</keyword>
<keyword evidence="4" id="KW-0804">Transcription</keyword>